<feature type="transmembrane region" description="Helical" evidence="6">
    <location>
        <begin position="76"/>
        <end position="109"/>
    </location>
</feature>
<dbReference type="Pfam" id="PF02653">
    <property type="entry name" value="BPD_transp_2"/>
    <property type="match status" value="1"/>
</dbReference>
<dbReference type="PANTHER" id="PTHR30482:SF1">
    <property type="entry name" value="BRANCHED-CHAIN AMINO ACID TRANSPORT PERMEASE PROTEIN LIVM-RELATED"/>
    <property type="match status" value="1"/>
</dbReference>
<evidence type="ECO:0000256" key="4">
    <source>
        <dbReference type="ARBA" id="ARBA00022989"/>
    </source>
</evidence>
<evidence type="ECO:0000256" key="6">
    <source>
        <dbReference type="SAM" id="Phobius"/>
    </source>
</evidence>
<feature type="transmembrane region" description="Helical" evidence="6">
    <location>
        <begin position="165"/>
        <end position="182"/>
    </location>
</feature>
<reference evidence="7 8" key="1">
    <citation type="journal article" date="2019" name="Nat. Microbiol.">
        <title>Mediterranean grassland soil C-N compound turnover is dependent on rainfall and depth, and is mediated by genomically divergent microorganisms.</title>
        <authorList>
            <person name="Diamond S."/>
            <person name="Andeer P.F."/>
            <person name="Li Z."/>
            <person name="Crits-Christoph A."/>
            <person name="Burstein D."/>
            <person name="Anantharaman K."/>
            <person name="Lane K.R."/>
            <person name="Thomas B.C."/>
            <person name="Pan C."/>
            <person name="Northen T.R."/>
            <person name="Banfield J.F."/>
        </authorList>
    </citation>
    <scope>NUCLEOTIDE SEQUENCE [LARGE SCALE GENOMIC DNA]</scope>
    <source>
        <strain evidence="7">WS_1</strain>
    </source>
</reference>
<keyword evidence="4 6" id="KW-1133">Transmembrane helix</keyword>
<feature type="transmembrane region" description="Helical" evidence="6">
    <location>
        <begin position="37"/>
        <end position="56"/>
    </location>
</feature>
<evidence type="ECO:0000313" key="8">
    <source>
        <dbReference type="Proteomes" id="UP000316292"/>
    </source>
</evidence>
<proteinExistence type="predicted"/>
<comment type="subcellular location">
    <subcellularLocation>
        <location evidence="1">Cell membrane</location>
        <topology evidence="1">Multi-pass membrane protein</topology>
    </subcellularLocation>
</comment>
<accession>A0A538SAF1</accession>
<feature type="transmembrane region" description="Helical" evidence="6">
    <location>
        <begin position="299"/>
        <end position="317"/>
    </location>
</feature>
<keyword evidence="5 6" id="KW-0472">Membrane</keyword>
<sequence length="340" mass="36321">MVDLSLVTDLSRAWIAPAFIFAIVALGLNLQWGHAGLFNAGVAGFFGIGAYIGAIFTTPAIGPGPGGPGHLGLVSLFAIFTPYTVLIAFLVGGIAAMVVSGLVGLLIAIPTLRLRADYLAIATLALGAIAVESIRNSDPVTGGVYGILRIPRPWEFGQDVWRTELAYAITAGVIVLLVFFLIQRATRAPWGRALKAIREDEDAALALGKNTYFLKLQAFVIGAALMGGAGALFAGLLRVAVPDSFTPALTFSIWTMVIVGGSGNNKGVIVGAFALTFLEYFTLRAKDWFNLSSFWDIRIFYLRLIAIGLLLIALILFRPAGLVPEPRKVTKKPWILFGSR</sequence>
<name>A0A538SAF1_UNCEI</name>
<evidence type="ECO:0000256" key="1">
    <source>
        <dbReference type="ARBA" id="ARBA00004651"/>
    </source>
</evidence>
<evidence type="ECO:0000256" key="5">
    <source>
        <dbReference type="ARBA" id="ARBA00023136"/>
    </source>
</evidence>
<comment type="caution">
    <text evidence="7">The sequence shown here is derived from an EMBL/GenBank/DDBJ whole genome shotgun (WGS) entry which is preliminary data.</text>
</comment>
<dbReference type="PANTHER" id="PTHR30482">
    <property type="entry name" value="HIGH-AFFINITY BRANCHED-CHAIN AMINO ACID TRANSPORT SYSTEM PERMEASE"/>
    <property type="match status" value="1"/>
</dbReference>
<organism evidence="7 8">
    <name type="scientific">Eiseniibacteriota bacterium</name>
    <dbReference type="NCBI Taxonomy" id="2212470"/>
    <lineage>
        <taxon>Bacteria</taxon>
        <taxon>Candidatus Eiseniibacteriota</taxon>
    </lineage>
</organism>
<dbReference type="Proteomes" id="UP000316292">
    <property type="component" value="Unassembled WGS sequence"/>
</dbReference>
<dbReference type="InterPro" id="IPR001851">
    <property type="entry name" value="ABC_transp_permease"/>
</dbReference>
<feature type="transmembrane region" description="Helical" evidence="6">
    <location>
        <begin position="12"/>
        <end position="30"/>
    </location>
</feature>
<evidence type="ECO:0000256" key="3">
    <source>
        <dbReference type="ARBA" id="ARBA00022692"/>
    </source>
</evidence>
<dbReference type="AlphaFoldDB" id="A0A538SAF1"/>
<dbReference type="InterPro" id="IPR043428">
    <property type="entry name" value="LivM-like"/>
</dbReference>
<protein>
    <submittedName>
        <fullName evidence="7">Branched-chain amino acid ABC transporter permease</fullName>
    </submittedName>
</protein>
<evidence type="ECO:0000256" key="2">
    <source>
        <dbReference type="ARBA" id="ARBA00022475"/>
    </source>
</evidence>
<gene>
    <name evidence="7" type="ORF">E6K71_07395</name>
</gene>
<keyword evidence="2" id="KW-1003">Cell membrane</keyword>
<dbReference type="EMBL" id="VBOR01000077">
    <property type="protein sequence ID" value="TMQ48354.1"/>
    <property type="molecule type" value="Genomic_DNA"/>
</dbReference>
<dbReference type="GO" id="GO:0005886">
    <property type="term" value="C:plasma membrane"/>
    <property type="evidence" value="ECO:0007669"/>
    <property type="project" value="UniProtKB-SubCell"/>
</dbReference>
<feature type="transmembrane region" description="Helical" evidence="6">
    <location>
        <begin position="218"/>
        <end position="241"/>
    </location>
</feature>
<dbReference type="CDD" id="cd06581">
    <property type="entry name" value="TM_PBP1_LivM_like"/>
    <property type="match status" value="1"/>
</dbReference>
<keyword evidence="3 6" id="KW-0812">Transmembrane</keyword>
<evidence type="ECO:0000313" key="7">
    <source>
        <dbReference type="EMBL" id="TMQ48354.1"/>
    </source>
</evidence>
<feature type="transmembrane region" description="Helical" evidence="6">
    <location>
        <begin position="253"/>
        <end position="278"/>
    </location>
</feature>
<feature type="transmembrane region" description="Helical" evidence="6">
    <location>
        <begin position="116"/>
        <end position="134"/>
    </location>
</feature>
<dbReference type="GO" id="GO:0015658">
    <property type="term" value="F:branched-chain amino acid transmembrane transporter activity"/>
    <property type="evidence" value="ECO:0007669"/>
    <property type="project" value="InterPro"/>
</dbReference>